<name>A0A5B2WQ12_9PSEU</name>
<dbReference type="EMBL" id="VUOB01000072">
    <property type="protein sequence ID" value="KAA2252822.1"/>
    <property type="molecule type" value="Genomic_DNA"/>
</dbReference>
<protein>
    <submittedName>
        <fullName evidence="2">PaaI family thioesterase</fullName>
    </submittedName>
</protein>
<dbReference type="Proteomes" id="UP000323454">
    <property type="component" value="Unassembled WGS sequence"/>
</dbReference>
<reference evidence="2 3" key="2">
    <citation type="submission" date="2019-09" db="EMBL/GenBank/DDBJ databases">
        <authorList>
            <person name="Jin C."/>
        </authorList>
    </citation>
    <scope>NUCLEOTIDE SEQUENCE [LARGE SCALE GENOMIC DNA]</scope>
    <source>
        <strain evidence="2 3">AN110305</strain>
    </source>
</reference>
<evidence type="ECO:0000259" key="1">
    <source>
        <dbReference type="Pfam" id="PF03061"/>
    </source>
</evidence>
<accession>A0A5B2WQ12</accession>
<keyword evidence="3" id="KW-1185">Reference proteome</keyword>
<reference evidence="2 3" key="1">
    <citation type="submission" date="2019-09" db="EMBL/GenBank/DDBJ databases">
        <title>Goodfellowia gen. nov., a new genus of the Pseudonocardineae related to Actinoalloteichus, containing Goodfellowia coeruleoviolacea gen. nov., comb. nov. gen. nov., comb. nov.</title>
        <authorList>
            <person name="Labeda D."/>
        </authorList>
    </citation>
    <scope>NUCLEOTIDE SEQUENCE [LARGE SCALE GENOMIC DNA]</scope>
    <source>
        <strain evidence="2 3">AN110305</strain>
    </source>
</reference>
<dbReference type="AlphaFoldDB" id="A0A5B2WQ12"/>
<dbReference type="Pfam" id="PF03061">
    <property type="entry name" value="4HBT"/>
    <property type="match status" value="1"/>
</dbReference>
<proteinExistence type="predicted"/>
<gene>
    <name evidence="2" type="ORF">F0L68_34220</name>
</gene>
<dbReference type="InterPro" id="IPR006683">
    <property type="entry name" value="Thioestr_dom"/>
</dbReference>
<organism evidence="2 3">
    <name type="scientific">Solihabitans fulvus</name>
    <dbReference type="NCBI Taxonomy" id="1892852"/>
    <lineage>
        <taxon>Bacteria</taxon>
        <taxon>Bacillati</taxon>
        <taxon>Actinomycetota</taxon>
        <taxon>Actinomycetes</taxon>
        <taxon>Pseudonocardiales</taxon>
        <taxon>Pseudonocardiaceae</taxon>
        <taxon>Solihabitans</taxon>
    </lineage>
</organism>
<dbReference type="Gene3D" id="3.10.129.10">
    <property type="entry name" value="Hotdog Thioesterase"/>
    <property type="match status" value="1"/>
</dbReference>
<dbReference type="CDD" id="cd03443">
    <property type="entry name" value="PaaI_thioesterase"/>
    <property type="match status" value="1"/>
</dbReference>
<dbReference type="PANTHER" id="PTHR47260">
    <property type="entry name" value="UPF0644 PROTEIN PB2B4.06"/>
    <property type="match status" value="1"/>
</dbReference>
<dbReference type="InterPro" id="IPR052061">
    <property type="entry name" value="PTE-AB_protein"/>
</dbReference>
<sequence length="182" mass="20076">MTADWPEGEPVQVPWRVLADYRCFGCSPHNDTGLRLTFRRTGDGISCRLTFDRAFESYPGVVHGGIVSTVCDEIMGNLLVLRTGLSVCTTTLRTRYVAPVLVGREYLCVARTQVRAADPSPYRAQAEVLLRNGTTAVTAVGQYLPMTTQQARSRMDLTDTESALVERELARISNHRKGEPGA</sequence>
<dbReference type="OrthoDB" id="5505920at2"/>
<evidence type="ECO:0000313" key="3">
    <source>
        <dbReference type="Proteomes" id="UP000323454"/>
    </source>
</evidence>
<dbReference type="SUPFAM" id="SSF54637">
    <property type="entry name" value="Thioesterase/thiol ester dehydrase-isomerase"/>
    <property type="match status" value="1"/>
</dbReference>
<evidence type="ECO:0000313" key="2">
    <source>
        <dbReference type="EMBL" id="KAA2252822.1"/>
    </source>
</evidence>
<feature type="domain" description="Thioesterase" evidence="1">
    <location>
        <begin position="60"/>
        <end position="112"/>
    </location>
</feature>
<dbReference type="PANTHER" id="PTHR47260:SF6">
    <property type="entry name" value="THIOESTERASE DOMAIN-CONTAINING PROTEIN"/>
    <property type="match status" value="1"/>
</dbReference>
<dbReference type="InterPro" id="IPR029069">
    <property type="entry name" value="HotDog_dom_sf"/>
</dbReference>
<dbReference type="RefSeq" id="WP_149854032.1">
    <property type="nucleotide sequence ID" value="NZ_VUOB01000072.1"/>
</dbReference>
<comment type="caution">
    <text evidence="2">The sequence shown here is derived from an EMBL/GenBank/DDBJ whole genome shotgun (WGS) entry which is preliminary data.</text>
</comment>